<dbReference type="EMBL" id="MU118052">
    <property type="protein sequence ID" value="KAF9646670.1"/>
    <property type="molecule type" value="Genomic_DNA"/>
</dbReference>
<sequence>MSPRFPQELFDRIIDYAEYKDEVLKSYSMVCKRWSVRSRSHFFKILQICQPIDLDRWCKRIPPTTDGPSKHVKDLWVQFGVVPLVHEPPPLDSYLNHFSALTRVVDLTLIDHRGKVHLDTMFQCFSGFRNSLRRVKLFSNTFGFEEVSRIIEFFPNLETLVVWSPNSPRFAEKAKGPFQPPRRASFPRLRNLCFHLFSKSPALEHNLLSGFAGASMDLETLSITGPVPDPSVVQKLLDSSAQSLIGLSTFPLGKSCSWRYPHTTMLMIHPPWPRVELDLSACDNLQQIEVHDLLHSYSSSCYFHDSLDKPRFEYMLRTITSPTLCAIFVRVTTRVMMGEDEYVVLPENDWRGVDTSLCDALVRVRAHTRNPLWTFGIRITGCVLYDDDNLPNLKMILPDFQGMGGIVLFSTSCD</sequence>
<protein>
    <submittedName>
        <fullName evidence="1">Uncharacterized protein</fullName>
    </submittedName>
</protein>
<name>A0ACB6ZAB6_THEGA</name>
<keyword evidence="2" id="KW-1185">Reference proteome</keyword>
<evidence type="ECO:0000313" key="2">
    <source>
        <dbReference type="Proteomes" id="UP000886501"/>
    </source>
</evidence>
<comment type="caution">
    <text evidence="1">The sequence shown here is derived from an EMBL/GenBank/DDBJ whole genome shotgun (WGS) entry which is preliminary data.</text>
</comment>
<proteinExistence type="predicted"/>
<reference evidence="1" key="2">
    <citation type="journal article" date="2020" name="Nat. Commun.">
        <title>Large-scale genome sequencing of mycorrhizal fungi provides insights into the early evolution of symbiotic traits.</title>
        <authorList>
            <person name="Miyauchi S."/>
            <person name="Kiss E."/>
            <person name="Kuo A."/>
            <person name="Drula E."/>
            <person name="Kohler A."/>
            <person name="Sanchez-Garcia M."/>
            <person name="Morin E."/>
            <person name="Andreopoulos B."/>
            <person name="Barry K.W."/>
            <person name="Bonito G."/>
            <person name="Buee M."/>
            <person name="Carver A."/>
            <person name="Chen C."/>
            <person name="Cichocki N."/>
            <person name="Clum A."/>
            <person name="Culley D."/>
            <person name="Crous P.W."/>
            <person name="Fauchery L."/>
            <person name="Girlanda M."/>
            <person name="Hayes R.D."/>
            <person name="Keri Z."/>
            <person name="LaButti K."/>
            <person name="Lipzen A."/>
            <person name="Lombard V."/>
            <person name="Magnuson J."/>
            <person name="Maillard F."/>
            <person name="Murat C."/>
            <person name="Nolan M."/>
            <person name="Ohm R.A."/>
            <person name="Pangilinan J."/>
            <person name="Pereira M.F."/>
            <person name="Perotto S."/>
            <person name="Peter M."/>
            <person name="Pfister S."/>
            <person name="Riley R."/>
            <person name="Sitrit Y."/>
            <person name="Stielow J.B."/>
            <person name="Szollosi G."/>
            <person name="Zifcakova L."/>
            <person name="Stursova M."/>
            <person name="Spatafora J.W."/>
            <person name="Tedersoo L."/>
            <person name="Vaario L.M."/>
            <person name="Yamada A."/>
            <person name="Yan M."/>
            <person name="Wang P."/>
            <person name="Xu J."/>
            <person name="Bruns T."/>
            <person name="Baldrian P."/>
            <person name="Vilgalys R."/>
            <person name="Dunand C."/>
            <person name="Henrissat B."/>
            <person name="Grigoriev I.V."/>
            <person name="Hibbett D."/>
            <person name="Nagy L.G."/>
            <person name="Martin F.M."/>
        </authorList>
    </citation>
    <scope>NUCLEOTIDE SEQUENCE</scope>
    <source>
        <strain evidence="1">P2</strain>
    </source>
</reference>
<organism evidence="1 2">
    <name type="scientific">Thelephora ganbajun</name>
    <name type="common">Ganba fungus</name>
    <dbReference type="NCBI Taxonomy" id="370292"/>
    <lineage>
        <taxon>Eukaryota</taxon>
        <taxon>Fungi</taxon>
        <taxon>Dikarya</taxon>
        <taxon>Basidiomycota</taxon>
        <taxon>Agaricomycotina</taxon>
        <taxon>Agaricomycetes</taxon>
        <taxon>Thelephorales</taxon>
        <taxon>Thelephoraceae</taxon>
        <taxon>Thelephora</taxon>
    </lineage>
</organism>
<evidence type="ECO:0000313" key="1">
    <source>
        <dbReference type="EMBL" id="KAF9646670.1"/>
    </source>
</evidence>
<gene>
    <name evidence="1" type="ORF">BDM02DRAFT_2983653</name>
</gene>
<reference evidence="1" key="1">
    <citation type="submission" date="2019-10" db="EMBL/GenBank/DDBJ databases">
        <authorList>
            <consortium name="DOE Joint Genome Institute"/>
            <person name="Kuo A."/>
            <person name="Miyauchi S."/>
            <person name="Kiss E."/>
            <person name="Drula E."/>
            <person name="Kohler A."/>
            <person name="Sanchez-Garcia M."/>
            <person name="Andreopoulos B."/>
            <person name="Barry K.W."/>
            <person name="Bonito G."/>
            <person name="Buee M."/>
            <person name="Carver A."/>
            <person name="Chen C."/>
            <person name="Cichocki N."/>
            <person name="Clum A."/>
            <person name="Culley D."/>
            <person name="Crous P.W."/>
            <person name="Fauchery L."/>
            <person name="Girlanda M."/>
            <person name="Hayes R."/>
            <person name="Keri Z."/>
            <person name="Labutti K."/>
            <person name="Lipzen A."/>
            <person name="Lombard V."/>
            <person name="Magnuson J."/>
            <person name="Maillard F."/>
            <person name="Morin E."/>
            <person name="Murat C."/>
            <person name="Nolan M."/>
            <person name="Ohm R."/>
            <person name="Pangilinan J."/>
            <person name="Pereira M."/>
            <person name="Perotto S."/>
            <person name="Peter M."/>
            <person name="Riley R."/>
            <person name="Sitrit Y."/>
            <person name="Stielow B."/>
            <person name="Szollosi G."/>
            <person name="Zifcakova L."/>
            <person name="Stursova M."/>
            <person name="Spatafora J.W."/>
            <person name="Tedersoo L."/>
            <person name="Vaario L.-M."/>
            <person name="Yamada A."/>
            <person name="Yan M."/>
            <person name="Wang P."/>
            <person name="Xu J."/>
            <person name="Bruns T."/>
            <person name="Baldrian P."/>
            <person name="Vilgalys R."/>
            <person name="Henrissat B."/>
            <person name="Grigoriev I.V."/>
            <person name="Hibbett D."/>
            <person name="Nagy L.G."/>
            <person name="Martin F.M."/>
        </authorList>
    </citation>
    <scope>NUCLEOTIDE SEQUENCE</scope>
    <source>
        <strain evidence="1">P2</strain>
    </source>
</reference>
<accession>A0ACB6ZAB6</accession>
<dbReference type="Proteomes" id="UP000886501">
    <property type="component" value="Unassembled WGS sequence"/>
</dbReference>